<sequence>MFLQSFPLRQAHLKRRSRATAAQLSAQSSERPAAPPPRSGPLLSLAWLVSRLLPATPAGAGPDSRRSPRRPRAAHAPLPRPPHLRHRRKVPASGERRRPAALGPDSEQLPARPGSAPRTPPRPGSSSAEGVRGRGRSSPRLPHPRAALSASAAAAAARPLAAARRPARPLASGPPHPRNLASFRAPSRSPPKLSAKMAAPELAGRAAT</sequence>
<dbReference type="GeneID" id="118238721"/>
<dbReference type="RefSeq" id="XP_035300019.1">
    <property type="nucleotide sequence ID" value="XM_035444128.1"/>
</dbReference>
<organism evidence="2 3">
    <name type="scientific">Cricetulus griseus</name>
    <name type="common">Chinese hamster</name>
    <name type="synonym">Cricetulus barabensis griseus</name>
    <dbReference type="NCBI Taxonomy" id="10029"/>
    <lineage>
        <taxon>Eukaryota</taxon>
        <taxon>Metazoa</taxon>
        <taxon>Chordata</taxon>
        <taxon>Craniata</taxon>
        <taxon>Vertebrata</taxon>
        <taxon>Euteleostomi</taxon>
        <taxon>Mammalia</taxon>
        <taxon>Eutheria</taxon>
        <taxon>Euarchontoglires</taxon>
        <taxon>Glires</taxon>
        <taxon>Rodentia</taxon>
        <taxon>Myomorpha</taxon>
        <taxon>Muroidea</taxon>
        <taxon>Cricetidae</taxon>
        <taxon>Cricetinae</taxon>
        <taxon>Cricetulus</taxon>
    </lineage>
</organism>
<reference evidence="2" key="1">
    <citation type="journal article" date="2018" name="Biotechnol. Bioeng.">
        <title>A reference genome of the Chinese hamster based on a hybrid assembly strategy.</title>
        <authorList>
            <person name="Rupp O."/>
            <person name="MacDonald M.L."/>
            <person name="Li S."/>
            <person name="Dhiman H."/>
            <person name="Polson S."/>
            <person name="Griep S."/>
            <person name="Heffner K."/>
            <person name="Hernandez I."/>
            <person name="Brinkrolf K."/>
            <person name="Jadhav V."/>
            <person name="Samoudi M."/>
            <person name="Hao H."/>
            <person name="Kingham B."/>
            <person name="Goesmann A."/>
            <person name="Betenbaugh M.J."/>
            <person name="Lewis N.E."/>
            <person name="Borth N."/>
            <person name="Lee K.H."/>
        </authorList>
    </citation>
    <scope>NUCLEOTIDE SEQUENCE [LARGE SCALE GENOMIC DNA]</scope>
    <source>
        <strain evidence="2">17A/GY</strain>
    </source>
</reference>
<feature type="region of interest" description="Disordered" evidence="1">
    <location>
        <begin position="55"/>
        <end position="208"/>
    </location>
</feature>
<evidence type="ECO:0000313" key="2">
    <source>
        <dbReference type="Proteomes" id="UP001108280"/>
    </source>
</evidence>
<protein>
    <submittedName>
        <fullName evidence="3">Translation initiation factor IF-2-like</fullName>
    </submittedName>
</protein>
<accession>A0A9J7K8H5</accession>
<reference evidence="2" key="2">
    <citation type="journal article" date="2020" name="Biotechnol. Bioeng.">
        <title>Chromosome-scale scaffolds for the Chinese hamster reference genome assembly to facilitate the study of the CHO epigenome.</title>
        <authorList>
            <person name="Hilliard W."/>
            <person name="MacDonald M."/>
            <person name="Lee K.H."/>
        </authorList>
    </citation>
    <scope>NUCLEOTIDE SEQUENCE [LARGE SCALE GENOMIC DNA]</scope>
    <source>
        <strain evidence="2">17A/GY</strain>
    </source>
</reference>
<evidence type="ECO:0000256" key="1">
    <source>
        <dbReference type="SAM" id="MobiDB-lite"/>
    </source>
</evidence>
<name>A0A9J7K8H5_CRIGR</name>
<feature type="compositionally biased region" description="Low complexity" evidence="1">
    <location>
        <begin position="145"/>
        <end position="171"/>
    </location>
</feature>
<dbReference type="AlphaFoldDB" id="A0A9J7K8H5"/>
<dbReference type="Proteomes" id="UP001108280">
    <property type="component" value="Chromosome 4"/>
</dbReference>
<proteinExistence type="predicted"/>
<reference evidence="3" key="3">
    <citation type="submission" date="2025-08" db="UniProtKB">
        <authorList>
            <consortium name="RefSeq"/>
        </authorList>
    </citation>
    <scope>IDENTIFICATION</scope>
    <source>
        <strain evidence="3">17A/GY</strain>
        <tissue evidence="3">Liver</tissue>
    </source>
</reference>
<gene>
    <name evidence="3" type="primary">LOC118238721</name>
</gene>
<evidence type="ECO:0000313" key="3">
    <source>
        <dbReference type="RefSeq" id="XP_035300019.1"/>
    </source>
</evidence>
<keyword evidence="2" id="KW-1185">Reference proteome</keyword>
<dbReference type="KEGG" id="cge:118238721"/>
<feature type="region of interest" description="Disordered" evidence="1">
    <location>
        <begin position="1"/>
        <end position="41"/>
    </location>
</feature>